<comment type="caution">
    <text evidence="1">The sequence shown here is derived from an EMBL/GenBank/DDBJ whole genome shotgun (WGS) entry which is preliminary data.</text>
</comment>
<dbReference type="Gene3D" id="3.40.50.1000">
    <property type="entry name" value="HAD superfamily/HAD-like"/>
    <property type="match status" value="1"/>
</dbReference>
<dbReference type="InterPro" id="IPR023214">
    <property type="entry name" value="HAD_sf"/>
</dbReference>
<dbReference type="RefSeq" id="WP_272779491.1">
    <property type="nucleotide sequence ID" value="NZ_JAQQLI010000049.1"/>
</dbReference>
<protein>
    <submittedName>
        <fullName evidence="1">HAD hydrolase-like protein</fullName>
    </submittedName>
</protein>
<reference evidence="1" key="2">
    <citation type="submission" date="2023-02" db="EMBL/GenBank/DDBJ databases">
        <authorList>
            <person name="Rayyan A."/>
            <person name="Meyer T."/>
            <person name="Kyndt J.A."/>
        </authorList>
    </citation>
    <scope>NUCLEOTIDE SEQUENCE</scope>
    <source>
        <strain evidence="1">DSM 9987</strain>
    </source>
</reference>
<evidence type="ECO:0000313" key="1">
    <source>
        <dbReference type="EMBL" id="MDC7788657.1"/>
    </source>
</evidence>
<dbReference type="InterPro" id="IPR050155">
    <property type="entry name" value="HAD-like_hydrolase_sf"/>
</dbReference>
<dbReference type="EMBL" id="JAQQLI010000049">
    <property type="protein sequence ID" value="MDC7788657.1"/>
    <property type="molecule type" value="Genomic_DNA"/>
</dbReference>
<gene>
    <name evidence="1" type="ORF">PQJ73_23455</name>
</gene>
<accession>A0ABT5JGB2</accession>
<name>A0ABT5JGB2_RHOTP</name>
<dbReference type="InterPro" id="IPR041492">
    <property type="entry name" value="HAD_2"/>
</dbReference>
<sequence>MAVARRIRRRGWMNAANKTNQTVEPRRPAVRHLAVRSRAGGSLAEAKAYVFVVEGAVIDTVLPSVNCWLQTLAEFGFTFRTADVHRYHGLDPEGLLDRLLPADESPETKEFILAKYRTRWAAEVVPLLRPFPGVRELIGDLVSRGAKVALVTTARGEELAQYRALLGLDDALPVQVVVSGDDVARGMPHPDLLAGALDRLGIRQPGDALLVGASPFDAEAGHAARMRSVGMLSGLFARADLLDAGCQAVFLDAKSLQHALAAPEVVA</sequence>
<dbReference type="Gene3D" id="1.10.150.240">
    <property type="entry name" value="Putative phosphatase, domain 2"/>
    <property type="match status" value="1"/>
</dbReference>
<dbReference type="SUPFAM" id="SSF56784">
    <property type="entry name" value="HAD-like"/>
    <property type="match status" value="1"/>
</dbReference>
<dbReference type="Proteomes" id="UP001165652">
    <property type="component" value="Unassembled WGS sequence"/>
</dbReference>
<dbReference type="PANTHER" id="PTHR43434">
    <property type="entry name" value="PHOSPHOGLYCOLATE PHOSPHATASE"/>
    <property type="match status" value="1"/>
</dbReference>
<organism evidence="1 2">
    <name type="scientific">Rhodoplanes tepidamans</name>
    <name type="common">Rhodoplanes cryptolactis</name>
    <dbReference type="NCBI Taxonomy" id="200616"/>
    <lineage>
        <taxon>Bacteria</taxon>
        <taxon>Pseudomonadati</taxon>
        <taxon>Pseudomonadota</taxon>
        <taxon>Alphaproteobacteria</taxon>
        <taxon>Hyphomicrobiales</taxon>
        <taxon>Nitrobacteraceae</taxon>
        <taxon>Rhodoplanes</taxon>
    </lineage>
</organism>
<evidence type="ECO:0000313" key="2">
    <source>
        <dbReference type="Proteomes" id="UP001165652"/>
    </source>
</evidence>
<dbReference type="InterPro" id="IPR023198">
    <property type="entry name" value="PGP-like_dom2"/>
</dbReference>
<proteinExistence type="predicted"/>
<reference evidence="1" key="1">
    <citation type="journal article" date="2023" name="Microbiol Resour">
        <title>Genome Sequences of Rhodoplanes serenus and Two Thermotolerant Strains, Rhodoplanes tepidamans and 'Rhodoplanes cryptolactis,' Further Refine the Genus.</title>
        <authorList>
            <person name="Rayyan A.A."/>
            <person name="Kyndt J.A."/>
        </authorList>
    </citation>
    <scope>NUCLEOTIDE SEQUENCE</scope>
    <source>
        <strain evidence="1">DSM 9987</strain>
    </source>
</reference>
<keyword evidence="2" id="KW-1185">Reference proteome</keyword>
<dbReference type="PANTHER" id="PTHR43434:SF16">
    <property type="entry name" value="BLL8046 PROTEIN"/>
    <property type="match status" value="1"/>
</dbReference>
<dbReference type="Pfam" id="PF13419">
    <property type="entry name" value="HAD_2"/>
    <property type="match status" value="1"/>
</dbReference>
<dbReference type="InterPro" id="IPR036412">
    <property type="entry name" value="HAD-like_sf"/>
</dbReference>